<evidence type="ECO:0000313" key="2">
    <source>
        <dbReference type="Proteomes" id="UP000277580"/>
    </source>
</evidence>
<reference evidence="1 2" key="1">
    <citation type="journal article" date="2018" name="Nat. Ecol. Evol.">
        <title>Pezizomycetes genomes reveal the molecular basis of ectomycorrhizal truffle lifestyle.</title>
        <authorList>
            <person name="Murat C."/>
            <person name="Payen T."/>
            <person name="Noel B."/>
            <person name="Kuo A."/>
            <person name="Morin E."/>
            <person name="Chen J."/>
            <person name="Kohler A."/>
            <person name="Krizsan K."/>
            <person name="Balestrini R."/>
            <person name="Da Silva C."/>
            <person name="Montanini B."/>
            <person name="Hainaut M."/>
            <person name="Levati E."/>
            <person name="Barry K.W."/>
            <person name="Belfiori B."/>
            <person name="Cichocki N."/>
            <person name="Clum A."/>
            <person name="Dockter R.B."/>
            <person name="Fauchery L."/>
            <person name="Guy J."/>
            <person name="Iotti M."/>
            <person name="Le Tacon F."/>
            <person name="Lindquist E.A."/>
            <person name="Lipzen A."/>
            <person name="Malagnac F."/>
            <person name="Mello A."/>
            <person name="Molinier V."/>
            <person name="Miyauchi S."/>
            <person name="Poulain J."/>
            <person name="Riccioni C."/>
            <person name="Rubini A."/>
            <person name="Sitrit Y."/>
            <person name="Splivallo R."/>
            <person name="Traeger S."/>
            <person name="Wang M."/>
            <person name="Zifcakova L."/>
            <person name="Wipf D."/>
            <person name="Zambonelli A."/>
            <person name="Paolocci F."/>
            <person name="Nowrousian M."/>
            <person name="Ottonello S."/>
            <person name="Baldrian P."/>
            <person name="Spatafora J.W."/>
            <person name="Henrissat B."/>
            <person name="Nagy L.G."/>
            <person name="Aury J.M."/>
            <person name="Wincker P."/>
            <person name="Grigoriev I.V."/>
            <person name="Bonfante P."/>
            <person name="Martin F.M."/>
        </authorList>
    </citation>
    <scope>NUCLEOTIDE SEQUENCE [LARGE SCALE GENOMIC DNA]</scope>
    <source>
        <strain evidence="1 2">CCBAS932</strain>
    </source>
</reference>
<dbReference type="AlphaFoldDB" id="A0A3N4KP30"/>
<sequence length="96" mass="10802">MAGLLFEGGVGFIFVGWGLGLEMEMGIGDWEEVEVGGGLVYNVLERFEILRRCFFFFFHQVFLSRLKNAHSANLPSSNLLLGNWAFLTTLETLPAR</sequence>
<proteinExistence type="predicted"/>
<dbReference type="Proteomes" id="UP000277580">
    <property type="component" value="Unassembled WGS sequence"/>
</dbReference>
<protein>
    <submittedName>
        <fullName evidence="1">Uncharacterized protein</fullName>
    </submittedName>
</protein>
<name>A0A3N4KP30_9PEZI</name>
<organism evidence="1 2">
    <name type="scientific">Morchella conica CCBAS932</name>
    <dbReference type="NCBI Taxonomy" id="1392247"/>
    <lineage>
        <taxon>Eukaryota</taxon>
        <taxon>Fungi</taxon>
        <taxon>Dikarya</taxon>
        <taxon>Ascomycota</taxon>
        <taxon>Pezizomycotina</taxon>
        <taxon>Pezizomycetes</taxon>
        <taxon>Pezizales</taxon>
        <taxon>Morchellaceae</taxon>
        <taxon>Morchella</taxon>
    </lineage>
</organism>
<dbReference type="InParanoid" id="A0A3N4KP30"/>
<evidence type="ECO:0000313" key="1">
    <source>
        <dbReference type="EMBL" id="RPB12250.1"/>
    </source>
</evidence>
<keyword evidence="2" id="KW-1185">Reference proteome</keyword>
<dbReference type="EMBL" id="ML119130">
    <property type="protein sequence ID" value="RPB12250.1"/>
    <property type="molecule type" value="Genomic_DNA"/>
</dbReference>
<accession>A0A3N4KP30</accession>
<gene>
    <name evidence="1" type="ORF">P167DRAFT_536109</name>
</gene>